<comment type="caution">
    <text evidence="5">The sequence shown here is derived from an EMBL/GenBank/DDBJ whole genome shotgun (WGS) entry which is preliminary data.</text>
</comment>
<dbReference type="InterPro" id="IPR011009">
    <property type="entry name" value="Kinase-like_dom_sf"/>
</dbReference>
<dbReference type="Proteomes" id="UP001303115">
    <property type="component" value="Unassembled WGS sequence"/>
</dbReference>
<dbReference type="AlphaFoldDB" id="A0AAN6PLY9"/>
<evidence type="ECO:0000256" key="2">
    <source>
        <dbReference type="ARBA" id="ARBA00047899"/>
    </source>
</evidence>
<protein>
    <recommendedName>
        <fullName evidence="1">non-specific serine/threonine protein kinase</fullName>
        <ecNumber evidence="1">2.7.11.1</ecNumber>
    </recommendedName>
</protein>
<evidence type="ECO:0000313" key="5">
    <source>
        <dbReference type="EMBL" id="KAK4043391.1"/>
    </source>
</evidence>
<evidence type="ECO:0000256" key="3">
    <source>
        <dbReference type="ARBA" id="ARBA00048679"/>
    </source>
</evidence>
<feature type="compositionally biased region" description="Basic and acidic residues" evidence="4">
    <location>
        <begin position="257"/>
        <end position="266"/>
    </location>
</feature>
<dbReference type="InterPro" id="IPR008266">
    <property type="entry name" value="Tyr_kinase_AS"/>
</dbReference>
<dbReference type="EMBL" id="MU854328">
    <property type="protein sequence ID" value="KAK4043391.1"/>
    <property type="molecule type" value="Genomic_DNA"/>
</dbReference>
<organism evidence="5 6">
    <name type="scientific">Parachaetomium inaequale</name>
    <dbReference type="NCBI Taxonomy" id="2588326"/>
    <lineage>
        <taxon>Eukaryota</taxon>
        <taxon>Fungi</taxon>
        <taxon>Dikarya</taxon>
        <taxon>Ascomycota</taxon>
        <taxon>Pezizomycotina</taxon>
        <taxon>Sordariomycetes</taxon>
        <taxon>Sordariomycetidae</taxon>
        <taxon>Sordariales</taxon>
        <taxon>Chaetomiaceae</taxon>
        <taxon>Parachaetomium</taxon>
    </lineage>
</organism>
<dbReference type="SUPFAM" id="SSF56112">
    <property type="entry name" value="Protein kinase-like (PK-like)"/>
    <property type="match status" value="1"/>
</dbReference>
<evidence type="ECO:0000256" key="1">
    <source>
        <dbReference type="ARBA" id="ARBA00012513"/>
    </source>
</evidence>
<feature type="compositionally biased region" description="Acidic residues" evidence="4">
    <location>
        <begin position="267"/>
        <end position="277"/>
    </location>
</feature>
<evidence type="ECO:0000256" key="4">
    <source>
        <dbReference type="SAM" id="MobiDB-lite"/>
    </source>
</evidence>
<feature type="region of interest" description="Disordered" evidence="4">
    <location>
        <begin position="256"/>
        <end position="277"/>
    </location>
</feature>
<proteinExistence type="predicted"/>
<dbReference type="Gene3D" id="1.10.510.10">
    <property type="entry name" value="Transferase(Phosphotransferase) domain 1"/>
    <property type="match status" value="1"/>
</dbReference>
<keyword evidence="6" id="KW-1185">Reference proteome</keyword>
<dbReference type="EC" id="2.7.11.1" evidence="1"/>
<evidence type="ECO:0000313" key="6">
    <source>
        <dbReference type="Proteomes" id="UP001303115"/>
    </source>
</evidence>
<name>A0AAN6PLY9_9PEZI</name>
<comment type="catalytic activity">
    <reaction evidence="2">
        <text>L-threonyl-[protein] + ATP = O-phospho-L-threonyl-[protein] + ADP + H(+)</text>
        <dbReference type="Rhea" id="RHEA:46608"/>
        <dbReference type="Rhea" id="RHEA-COMP:11060"/>
        <dbReference type="Rhea" id="RHEA-COMP:11605"/>
        <dbReference type="ChEBI" id="CHEBI:15378"/>
        <dbReference type="ChEBI" id="CHEBI:30013"/>
        <dbReference type="ChEBI" id="CHEBI:30616"/>
        <dbReference type="ChEBI" id="CHEBI:61977"/>
        <dbReference type="ChEBI" id="CHEBI:456216"/>
        <dbReference type="EC" id="2.7.11.1"/>
    </reaction>
</comment>
<comment type="catalytic activity">
    <reaction evidence="3">
        <text>L-seryl-[protein] + ATP = O-phospho-L-seryl-[protein] + ADP + H(+)</text>
        <dbReference type="Rhea" id="RHEA:17989"/>
        <dbReference type="Rhea" id="RHEA-COMP:9863"/>
        <dbReference type="Rhea" id="RHEA-COMP:11604"/>
        <dbReference type="ChEBI" id="CHEBI:15378"/>
        <dbReference type="ChEBI" id="CHEBI:29999"/>
        <dbReference type="ChEBI" id="CHEBI:30616"/>
        <dbReference type="ChEBI" id="CHEBI:83421"/>
        <dbReference type="ChEBI" id="CHEBI:456216"/>
        <dbReference type="EC" id="2.7.11.1"/>
    </reaction>
</comment>
<keyword evidence="5" id="KW-0808">Transferase</keyword>
<dbReference type="GO" id="GO:0004674">
    <property type="term" value="F:protein serine/threonine kinase activity"/>
    <property type="evidence" value="ECO:0007669"/>
    <property type="project" value="UniProtKB-EC"/>
</dbReference>
<gene>
    <name evidence="5" type="ORF">C8A01DRAFT_32517</name>
</gene>
<reference evidence="6" key="1">
    <citation type="journal article" date="2023" name="Mol. Phylogenet. Evol.">
        <title>Genome-scale phylogeny and comparative genomics of the fungal order Sordariales.</title>
        <authorList>
            <person name="Hensen N."/>
            <person name="Bonometti L."/>
            <person name="Westerberg I."/>
            <person name="Brannstrom I.O."/>
            <person name="Guillou S."/>
            <person name="Cros-Aarteil S."/>
            <person name="Calhoun S."/>
            <person name="Haridas S."/>
            <person name="Kuo A."/>
            <person name="Mondo S."/>
            <person name="Pangilinan J."/>
            <person name="Riley R."/>
            <person name="LaButti K."/>
            <person name="Andreopoulos B."/>
            <person name="Lipzen A."/>
            <person name="Chen C."/>
            <person name="Yan M."/>
            <person name="Daum C."/>
            <person name="Ng V."/>
            <person name="Clum A."/>
            <person name="Steindorff A."/>
            <person name="Ohm R.A."/>
            <person name="Martin F."/>
            <person name="Silar P."/>
            <person name="Natvig D.O."/>
            <person name="Lalanne C."/>
            <person name="Gautier V."/>
            <person name="Ament-Velasquez S.L."/>
            <person name="Kruys A."/>
            <person name="Hutchinson M.I."/>
            <person name="Powell A.J."/>
            <person name="Barry K."/>
            <person name="Miller A.N."/>
            <person name="Grigoriev I.V."/>
            <person name="Debuchy R."/>
            <person name="Gladieux P."/>
            <person name="Hiltunen Thoren M."/>
            <person name="Johannesson H."/>
        </authorList>
    </citation>
    <scope>NUCLEOTIDE SEQUENCE [LARGE SCALE GENOMIC DNA]</scope>
    <source>
        <strain evidence="6">CBS 284.82</strain>
    </source>
</reference>
<accession>A0AAN6PLY9</accession>
<sequence>MGPQVDLVSYQGTPCAGGTGLATTKAAFKYWFMENGMIRTWLELNSWSRLPRDHPHIVPFDAVVLDPHVDDLNYRYGMMHQDIAARNLVIDGNDNLRIFDFNYSIMIDKHYTPERDDLKGVIFTLYEIITLDEHFRDVPHDQQDSEAVLKMKWEKHPDVKLDADVQESRDVLDSWVTERKAKEFFKRADTWVRWPFVPKPPAVAMPIYDHDRKVTGTKMHSIRCLPRKDLVAMGQELWKWERPASYNLAEALAKQKIPQEEAKTEGAELEDANGEID</sequence>
<keyword evidence="5" id="KW-0418">Kinase</keyword>
<dbReference type="PROSITE" id="PS00109">
    <property type="entry name" value="PROTEIN_KINASE_TYR"/>
    <property type="match status" value="1"/>
</dbReference>